<keyword evidence="3" id="KW-1185">Reference proteome</keyword>
<gene>
    <name evidence="2" type="ORF">SAMN02910429_02326</name>
</gene>
<evidence type="ECO:0000313" key="2">
    <source>
        <dbReference type="EMBL" id="SES14660.1"/>
    </source>
</evidence>
<reference evidence="3" key="1">
    <citation type="submission" date="2016-10" db="EMBL/GenBank/DDBJ databases">
        <authorList>
            <person name="Varghese N."/>
            <person name="Submissions S."/>
        </authorList>
    </citation>
    <scope>NUCLEOTIDE SEQUENCE [LARGE SCALE GENOMIC DNA]</scope>
    <source>
        <strain evidence="3">S1b</strain>
    </source>
</reference>
<evidence type="ECO:0000256" key="1">
    <source>
        <dbReference type="SAM" id="MobiDB-lite"/>
    </source>
</evidence>
<feature type="compositionally biased region" description="Basic and acidic residues" evidence="1">
    <location>
        <begin position="40"/>
        <end position="50"/>
    </location>
</feature>
<dbReference type="Proteomes" id="UP000182471">
    <property type="component" value="Unassembled WGS sequence"/>
</dbReference>
<organism evidence="2 3">
    <name type="scientific">Lachnobacterium bovis</name>
    <dbReference type="NCBI Taxonomy" id="140626"/>
    <lineage>
        <taxon>Bacteria</taxon>
        <taxon>Bacillati</taxon>
        <taxon>Bacillota</taxon>
        <taxon>Clostridia</taxon>
        <taxon>Lachnospirales</taxon>
        <taxon>Lachnospiraceae</taxon>
        <taxon>Lachnobacterium</taxon>
    </lineage>
</organism>
<sequence length="107" mass="12121">MGMDNTLQVPKVGNSMKAVNKLKIQEEDIKSYSKKIKDASKSIDKKKLPEENDTTLTANSNEKKLNPVLDKTLNSYVNGLSEDAEHIKRLLEKYTEFDSQMKNSNNS</sequence>
<accession>A0A1H9UYP6</accession>
<proteinExistence type="predicted"/>
<dbReference type="AlphaFoldDB" id="A0A1H9UYP6"/>
<dbReference type="EMBL" id="FOGW01000048">
    <property type="protein sequence ID" value="SES14660.1"/>
    <property type="molecule type" value="Genomic_DNA"/>
</dbReference>
<feature type="region of interest" description="Disordered" evidence="1">
    <location>
        <begin position="40"/>
        <end position="62"/>
    </location>
</feature>
<dbReference type="NCBIfam" id="TIGR04197">
    <property type="entry name" value="T7SS_SACOL2603"/>
    <property type="match status" value="1"/>
</dbReference>
<protein>
    <submittedName>
        <fullName evidence="2">Type VII secretion effector, SACOL2603 family</fullName>
    </submittedName>
</protein>
<dbReference type="RefSeq" id="WP_022750550.1">
    <property type="nucleotide sequence ID" value="NZ_FOGW01000048.1"/>
</dbReference>
<evidence type="ECO:0000313" key="3">
    <source>
        <dbReference type="Proteomes" id="UP000182471"/>
    </source>
</evidence>
<dbReference type="InterPro" id="IPR021477">
    <property type="entry name" value="TVIIS_effector_SACOL2603_fam"/>
</dbReference>
<name>A0A1H9UYP6_9FIRM</name>